<dbReference type="EMBL" id="OU912926">
    <property type="protein sequence ID" value="CAG9931380.1"/>
    <property type="molecule type" value="Genomic_DNA"/>
</dbReference>
<reference evidence="1 2" key="1">
    <citation type="submission" date="2021-10" db="EMBL/GenBank/DDBJ databases">
        <authorList>
            <person name="Koch H."/>
        </authorList>
    </citation>
    <scope>NUCLEOTIDE SEQUENCE [LARGE SCALE GENOMIC DNA]</scope>
    <source>
        <strain evidence="1">6680</strain>
    </source>
</reference>
<proteinExistence type="predicted"/>
<evidence type="ECO:0008006" key="3">
    <source>
        <dbReference type="Google" id="ProtNLM"/>
    </source>
</evidence>
<sequence length="54" mass="6509">MEWSIHYIFLAYNLLRFAIPEFIYRLQTHILYITHATEVSIENIKPEKKISLIS</sequence>
<protein>
    <recommendedName>
        <fullName evidence="3">Transposase DDE domain-containing protein</fullName>
    </recommendedName>
</protein>
<name>A0ABM8YV85_9PROT</name>
<keyword evidence="2" id="KW-1185">Reference proteome</keyword>
<organism evidence="1 2">
    <name type="scientific">Candidatus Nitrotoga arctica</name>
    <dbReference type="NCBI Taxonomy" id="453162"/>
    <lineage>
        <taxon>Bacteria</taxon>
        <taxon>Pseudomonadati</taxon>
        <taxon>Pseudomonadota</taxon>
        <taxon>Betaproteobacteria</taxon>
        <taxon>Nitrosomonadales</taxon>
        <taxon>Gallionellaceae</taxon>
        <taxon>Candidatus Nitrotoga</taxon>
    </lineage>
</organism>
<accession>A0ABM8YV85</accession>
<gene>
    <name evidence="1" type="ORF">NTG6680_0127</name>
</gene>
<evidence type="ECO:0000313" key="2">
    <source>
        <dbReference type="Proteomes" id="UP000839052"/>
    </source>
</evidence>
<dbReference type="Proteomes" id="UP000839052">
    <property type="component" value="Chromosome"/>
</dbReference>
<evidence type="ECO:0000313" key="1">
    <source>
        <dbReference type="EMBL" id="CAG9931380.1"/>
    </source>
</evidence>